<dbReference type="NCBIfam" id="TIGR00720">
    <property type="entry name" value="sda_mono"/>
    <property type="match status" value="1"/>
</dbReference>
<dbReference type="Pfam" id="PF03315">
    <property type="entry name" value="SDH_beta"/>
    <property type="match status" value="1"/>
</dbReference>
<comment type="catalytic activity">
    <reaction evidence="10 11">
        <text>L-serine = pyruvate + NH4(+)</text>
        <dbReference type="Rhea" id="RHEA:19169"/>
        <dbReference type="ChEBI" id="CHEBI:15361"/>
        <dbReference type="ChEBI" id="CHEBI:28938"/>
        <dbReference type="ChEBI" id="CHEBI:33384"/>
        <dbReference type="EC" id="4.3.1.17"/>
    </reaction>
</comment>
<gene>
    <name evidence="14" type="primary">sdaA</name>
    <name evidence="14" type="ORF">GCM10011511_20840</name>
</gene>
<keyword evidence="5 11" id="KW-0004">4Fe-4S</keyword>
<dbReference type="Pfam" id="PF03313">
    <property type="entry name" value="SDH_alpha"/>
    <property type="match status" value="1"/>
</dbReference>
<evidence type="ECO:0000313" key="14">
    <source>
        <dbReference type="EMBL" id="GGA97329.1"/>
    </source>
</evidence>
<evidence type="ECO:0000256" key="2">
    <source>
        <dbReference type="ARBA" id="ARBA00004742"/>
    </source>
</evidence>
<comment type="caution">
    <text evidence="14">The sequence shown here is derived from an EMBL/GenBank/DDBJ whole genome shotgun (WGS) entry which is preliminary data.</text>
</comment>
<proteinExistence type="inferred from homology"/>
<evidence type="ECO:0000256" key="7">
    <source>
        <dbReference type="ARBA" id="ARBA00023004"/>
    </source>
</evidence>
<dbReference type="InterPro" id="IPR029009">
    <property type="entry name" value="ASB_dom_sf"/>
</dbReference>
<dbReference type="Proteomes" id="UP000607559">
    <property type="component" value="Unassembled WGS sequence"/>
</dbReference>
<dbReference type="InterPro" id="IPR005131">
    <property type="entry name" value="Ser_deHydtase_bsu"/>
</dbReference>
<dbReference type="GO" id="GO:0003941">
    <property type="term" value="F:L-serine ammonia-lyase activity"/>
    <property type="evidence" value="ECO:0007669"/>
    <property type="project" value="UniProtKB-UniRule"/>
</dbReference>
<keyword evidence="9 11" id="KW-0456">Lyase</keyword>
<keyword evidence="6 11" id="KW-0479">Metal-binding</keyword>
<evidence type="ECO:0000256" key="10">
    <source>
        <dbReference type="ARBA" id="ARBA00049406"/>
    </source>
</evidence>
<reference evidence="14" key="1">
    <citation type="journal article" date="2014" name="Int. J. Syst. Evol. Microbiol.">
        <title>Complete genome sequence of Corynebacterium casei LMG S-19264T (=DSM 44701T), isolated from a smear-ripened cheese.</title>
        <authorList>
            <consortium name="US DOE Joint Genome Institute (JGI-PGF)"/>
            <person name="Walter F."/>
            <person name="Albersmeier A."/>
            <person name="Kalinowski J."/>
            <person name="Ruckert C."/>
        </authorList>
    </citation>
    <scope>NUCLEOTIDE SEQUENCE</scope>
    <source>
        <strain evidence="14">CGMCC 1.15448</strain>
    </source>
</reference>
<dbReference type="EMBL" id="BMJC01000002">
    <property type="protein sequence ID" value="GGA97329.1"/>
    <property type="molecule type" value="Genomic_DNA"/>
</dbReference>
<name>A0A8J2UC71_9BACT</name>
<evidence type="ECO:0000256" key="4">
    <source>
        <dbReference type="ARBA" id="ARBA00022432"/>
    </source>
</evidence>
<dbReference type="InterPro" id="IPR005130">
    <property type="entry name" value="Ser_deHydtase-like_asu"/>
</dbReference>
<evidence type="ECO:0000256" key="6">
    <source>
        <dbReference type="ARBA" id="ARBA00022723"/>
    </source>
</evidence>
<dbReference type="GO" id="GO:0006094">
    <property type="term" value="P:gluconeogenesis"/>
    <property type="evidence" value="ECO:0007669"/>
    <property type="project" value="UniProtKB-KW"/>
</dbReference>
<dbReference type="PANTHER" id="PTHR30182:SF1">
    <property type="entry name" value="L-SERINE DEHYDRATASE 1"/>
    <property type="match status" value="1"/>
</dbReference>
<dbReference type="FunFam" id="3.30.1330.90:FF:000001">
    <property type="entry name" value="L-serine ammonia-lyase 1"/>
    <property type="match status" value="1"/>
</dbReference>
<keyword evidence="7 11" id="KW-0408">Iron</keyword>
<comment type="cofactor">
    <cofactor evidence="1 11">
        <name>[4Fe-4S] cluster</name>
        <dbReference type="ChEBI" id="CHEBI:49883"/>
    </cofactor>
</comment>
<evidence type="ECO:0000256" key="5">
    <source>
        <dbReference type="ARBA" id="ARBA00022485"/>
    </source>
</evidence>
<evidence type="ECO:0000313" key="15">
    <source>
        <dbReference type="Proteomes" id="UP000607559"/>
    </source>
</evidence>
<evidence type="ECO:0000259" key="13">
    <source>
        <dbReference type="Pfam" id="PF03315"/>
    </source>
</evidence>
<dbReference type="InterPro" id="IPR004644">
    <property type="entry name" value="Fe-S_L-Ser_mono"/>
</dbReference>
<dbReference type="SUPFAM" id="SSF143548">
    <property type="entry name" value="Serine metabolism enzymes domain"/>
    <property type="match status" value="1"/>
</dbReference>
<keyword evidence="8 11" id="KW-0411">Iron-sulfur</keyword>
<dbReference type="GO" id="GO:0046872">
    <property type="term" value="F:metal ion binding"/>
    <property type="evidence" value="ECO:0007669"/>
    <property type="project" value="UniProtKB-KW"/>
</dbReference>
<dbReference type="EC" id="4.3.1.17" evidence="11"/>
<organism evidence="14 15">
    <name type="scientific">Puia dinghuensis</name>
    <dbReference type="NCBI Taxonomy" id="1792502"/>
    <lineage>
        <taxon>Bacteria</taxon>
        <taxon>Pseudomonadati</taxon>
        <taxon>Bacteroidota</taxon>
        <taxon>Chitinophagia</taxon>
        <taxon>Chitinophagales</taxon>
        <taxon>Chitinophagaceae</taxon>
        <taxon>Puia</taxon>
    </lineage>
</organism>
<evidence type="ECO:0000259" key="12">
    <source>
        <dbReference type="Pfam" id="PF03313"/>
    </source>
</evidence>
<evidence type="ECO:0000256" key="8">
    <source>
        <dbReference type="ARBA" id="ARBA00023014"/>
    </source>
</evidence>
<keyword evidence="15" id="KW-1185">Reference proteome</keyword>
<feature type="domain" description="Serine dehydratase beta chain" evidence="13">
    <location>
        <begin position="7"/>
        <end position="158"/>
    </location>
</feature>
<reference evidence="14" key="2">
    <citation type="submission" date="2020-09" db="EMBL/GenBank/DDBJ databases">
        <authorList>
            <person name="Sun Q."/>
            <person name="Zhou Y."/>
        </authorList>
    </citation>
    <scope>NUCLEOTIDE SEQUENCE</scope>
    <source>
        <strain evidence="14">CGMCC 1.15448</strain>
    </source>
</reference>
<dbReference type="AlphaFoldDB" id="A0A8J2UC71"/>
<comment type="similarity">
    <text evidence="3 11">Belongs to the iron-sulfur dependent L-serine dehydratase family.</text>
</comment>
<keyword evidence="4 11" id="KW-0312">Gluconeogenesis</keyword>
<sequence>MPHESISVFDMFKIGVGPSSSHTLGPWRAAQRFTDTLQSKGLDRLTSVKVLLYGSLAKTGKGHGTDIAIQLGLAGEDPVTFDPGNITPAIDAIKNQKQLNIRGTKLITFDPATDIAFLYSETLPYHPNAMTFLAEWQDGRQLAETWYSIGGGFVKKEGDDSATGTAVQLPFPIDTNADLLHWCRKTGMSINDIVMENETAWRPEAETRAGVHRIWSVMRDCIYRGCHSEGMLPGGLHVQRRAAALNRRLIGNNSYHDFDTWIQAIRNGGNSFKYTLDWVSCFALAVNEENASFGRVVTAPTNGAAGVIPAVLQYFVIFCDGYKEEKILQFILTASEIGSIFKKGATISAAMGGCQAEIGVSSAMAAAGLTECVGGSQRQAMMAAEIAMEHHLGLTCDPIGGLVQIPCIERNTMGAIKAITASQLALQSTPDYAKVSLDAVIQTMWHTAQDMNSKYKETSDGGLAVQIPLGLSEC</sequence>
<comment type="pathway">
    <text evidence="2">Carbohydrate biosynthesis; gluconeogenesis.</text>
</comment>
<dbReference type="InterPro" id="IPR051318">
    <property type="entry name" value="Fe-S_L-Ser"/>
</dbReference>
<evidence type="ECO:0000256" key="3">
    <source>
        <dbReference type="ARBA" id="ARBA00008636"/>
    </source>
</evidence>
<dbReference type="Gene3D" id="3.30.1330.90">
    <property type="entry name" value="D-3-phosphoglycerate dehydrogenase, domain 3"/>
    <property type="match status" value="1"/>
</dbReference>
<dbReference type="GO" id="GO:0051539">
    <property type="term" value="F:4 iron, 4 sulfur cluster binding"/>
    <property type="evidence" value="ECO:0007669"/>
    <property type="project" value="UniProtKB-UniRule"/>
</dbReference>
<dbReference type="PANTHER" id="PTHR30182">
    <property type="entry name" value="L-SERINE DEHYDRATASE"/>
    <property type="match status" value="1"/>
</dbReference>
<feature type="domain" description="Serine dehydratase-like alpha subunit" evidence="12">
    <location>
        <begin position="186"/>
        <end position="464"/>
    </location>
</feature>
<protein>
    <recommendedName>
        <fullName evidence="11">L-serine dehydratase</fullName>
        <ecNumber evidence="11">4.3.1.17</ecNumber>
    </recommendedName>
</protein>
<dbReference type="RefSeq" id="WP_188931248.1">
    <property type="nucleotide sequence ID" value="NZ_BMJC01000002.1"/>
</dbReference>
<evidence type="ECO:0000256" key="11">
    <source>
        <dbReference type="RuleBase" id="RU366059"/>
    </source>
</evidence>
<evidence type="ECO:0000256" key="9">
    <source>
        <dbReference type="ARBA" id="ARBA00023239"/>
    </source>
</evidence>
<accession>A0A8J2UC71</accession>
<evidence type="ECO:0000256" key="1">
    <source>
        <dbReference type="ARBA" id="ARBA00001966"/>
    </source>
</evidence>